<keyword evidence="7 8" id="KW-0998">Cell outer membrane</keyword>
<dbReference type="Gene3D" id="2.40.170.20">
    <property type="entry name" value="TonB-dependent receptor, beta-barrel domain"/>
    <property type="match status" value="1"/>
</dbReference>
<sequence length="955" mass="104552">MNVKLRVLSAGAIFFLGIAANAQKKKADTVTKTNDIEEVVVLGTYGIKETQEQKVGSYSLVTSKTLEKPNALSVDMAIAGQVSGTVITANSGQPGSNAKVLIRGVSSLTGDNQPLYIVDGVPVLVGDQAGVATTSNALAMIDPTDIESVEVLKDGATTSIYGSRAAAGVIIIKTKSGRGGKGKLTMMAEYGFGTPAFERYKFQTAQEQVDALIKGYMALGQSQAAATSTVLSPSTGLLRGWDGVSNTDWEDATRRSATSSSKYNLNYSFGNEKIKGYASIGNTEQDGIIRDASYKRANASIKIDAKINDKISIVSSNMISRATQFGPLDYGYFANPILSARFTPSTNAIYNADGSYNLSINGGTGNAGFNPVAIQNVNLRKSVFTKILSSFGLNYNILKNLRFSSNLGIDYNYYDENEYRNPDFGDGNNPAAGITGLAIQSNYTYTTVNWSNFFNYDFKINDDHKFTATAGSEATIKISKYPYQASTGFKSQHYEQNNVSWGTTPFATQSYTERYHLIGYIGRLSYAFKDYFNLMGSFRRDGYSHFGADRKYGNFWATGANINLHNIVDISTVFDNLKIRGSYGEVGNIGNQNYKDRATLGQSSYQLLGGYTINNPGNPNLQWEVSRKSNIGLDLAFANNTLKVSFDIYKNLVSEQLTNDIPNAPSTGFGTLTGNSLKHESKGFESSLTYDPIKNDNFSWSINGNYSYNRSKVLNLTGPYLDADYFKRFGVGHDPSEWFLANYAGVDHTNGDALWYTNSSQTTLSNGTATAPTISRDYVGKKSIPTHTAGLTNSFSYKKLTISFLATYAGDFSVYDIWGRYYDADGQDVGIRQVADVANAWSPDNVNATRPQYRPGNSVAKTHSTRYLYKGDYIKLKSAEVGFRLNKDDLKIKDLNSIYLYVRGINLLTFAFDKNLPFDPESNSNTVPSYVGGSGVYDQTQPLLRQIMFGAVIDF</sequence>
<feature type="domain" description="TonB-dependent receptor plug" evidence="12">
    <location>
        <begin position="54"/>
        <end position="169"/>
    </location>
</feature>
<evidence type="ECO:0000256" key="2">
    <source>
        <dbReference type="ARBA" id="ARBA00022448"/>
    </source>
</evidence>
<keyword evidence="5 9" id="KW-0798">TonB box</keyword>
<dbReference type="InterPro" id="IPR000531">
    <property type="entry name" value="Beta-barrel_TonB"/>
</dbReference>
<dbReference type="Proteomes" id="UP000185207">
    <property type="component" value="Unassembled WGS sequence"/>
</dbReference>
<accession>A0A1N6ITW5</accession>
<dbReference type="Pfam" id="PF00593">
    <property type="entry name" value="TonB_dep_Rec_b-barrel"/>
    <property type="match status" value="1"/>
</dbReference>
<name>A0A1N6ITW5_9FLAO</name>
<evidence type="ECO:0000256" key="7">
    <source>
        <dbReference type="ARBA" id="ARBA00023237"/>
    </source>
</evidence>
<evidence type="ECO:0000256" key="3">
    <source>
        <dbReference type="ARBA" id="ARBA00022452"/>
    </source>
</evidence>
<protein>
    <submittedName>
        <fullName evidence="13">TonB-linked outer membrane protein, SusC/RagA family</fullName>
    </submittedName>
</protein>
<dbReference type="InterPro" id="IPR036942">
    <property type="entry name" value="Beta-barrel_TonB_sf"/>
</dbReference>
<evidence type="ECO:0000313" key="13">
    <source>
        <dbReference type="EMBL" id="SIO35442.1"/>
    </source>
</evidence>
<evidence type="ECO:0000313" key="14">
    <source>
        <dbReference type="Proteomes" id="UP000185207"/>
    </source>
</evidence>
<feature type="chain" id="PRO_5013020613" evidence="10">
    <location>
        <begin position="23"/>
        <end position="955"/>
    </location>
</feature>
<dbReference type="NCBIfam" id="TIGR04057">
    <property type="entry name" value="SusC_RagA_signa"/>
    <property type="match status" value="1"/>
</dbReference>
<dbReference type="OrthoDB" id="9768177at2"/>
<dbReference type="RefSeq" id="WP_074236128.1">
    <property type="nucleotide sequence ID" value="NZ_FSRK01000002.1"/>
</dbReference>
<dbReference type="InterPro" id="IPR023996">
    <property type="entry name" value="TonB-dep_OMP_SusC/RagA"/>
</dbReference>
<gene>
    <name evidence="13" type="ORF">SAMN05444409_2995</name>
</gene>
<evidence type="ECO:0000259" key="12">
    <source>
        <dbReference type="Pfam" id="PF07715"/>
    </source>
</evidence>
<evidence type="ECO:0000256" key="4">
    <source>
        <dbReference type="ARBA" id="ARBA00022692"/>
    </source>
</evidence>
<dbReference type="SUPFAM" id="SSF56935">
    <property type="entry name" value="Porins"/>
    <property type="match status" value="1"/>
</dbReference>
<dbReference type="InterPro" id="IPR023997">
    <property type="entry name" value="TonB-dep_OMP_SusC/RagA_CS"/>
</dbReference>
<comment type="subcellular location">
    <subcellularLocation>
        <location evidence="1 8">Cell outer membrane</location>
        <topology evidence="1 8">Multi-pass membrane protein</topology>
    </subcellularLocation>
</comment>
<keyword evidence="2 8" id="KW-0813">Transport</keyword>
<dbReference type="GO" id="GO:0009279">
    <property type="term" value="C:cell outer membrane"/>
    <property type="evidence" value="ECO:0007669"/>
    <property type="project" value="UniProtKB-SubCell"/>
</dbReference>
<evidence type="ECO:0000256" key="8">
    <source>
        <dbReference type="PROSITE-ProRule" id="PRU01360"/>
    </source>
</evidence>
<dbReference type="Gene3D" id="2.170.130.10">
    <property type="entry name" value="TonB-dependent receptor, plug domain"/>
    <property type="match status" value="1"/>
</dbReference>
<keyword evidence="6 8" id="KW-0472">Membrane</keyword>
<evidence type="ECO:0000259" key="11">
    <source>
        <dbReference type="Pfam" id="PF00593"/>
    </source>
</evidence>
<dbReference type="Pfam" id="PF07715">
    <property type="entry name" value="Plug"/>
    <property type="match status" value="1"/>
</dbReference>
<dbReference type="AlphaFoldDB" id="A0A1N6ITW5"/>
<keyword evidence="14" id="KW-1185">Reference proteome</keyword>
<evidence type="ECO:0000256" key="1">
    <source>
        <dbReference type="ARBA" id="ARBA00004571"/>
    </source>
</evidence>
<dbReference type="EMBL" id="FSRK01000002">
    <property type="protein sequence ID" value="SIO35442.1"/>
    <property type="molecule type" value="Genomic_DNA"/>
</dbReference>
<evidence type="ECO:0000256" key="6">
    <source>
        <dbReference type="ARBA" id="ARBA00023136"/>
    </source>
</evidence>
<keyword evidence="4 8" id="KW-0812">Transmembrane</keyword>
<keyword evidence="3 8" id="KW-1134">Transmembrane beta strand</keyword>
<dbReference type="InterPro" id="IPR037066">
    <property type="entry name" value="Plug_dom_sf"/>
</dbReference>
<dbReference type="InterPro" id="IPR039426">
    <property type="entry name" value="TonB-dep_rcpt-like"/>
</dbReference>
<reference evidence="14" key="1">
    <citation type="submission" date="2016-11" db="EMBL/GenBank/DDBJ databases">
        <authorList>
            <person name="Varghese N."/>
            <person name="Submissions S."/>
        </authorList>
    </citation>
    <scope>NUCLEOTIDE SEQUENCE [LARGE SCALE GENOMIC DNA]</scope>
    <source>
        <strain evidence="14">DSM 27623</strain>
    </source>
</reference>
<dbReference type="STRING" id="1416779.SAMN05444409_2995"/>
<proteinExistence type="inferred from homology"/>
<dbReference type="InterPro" id="IPR012910">
    <property type="entry name" value="Plug_dom"/>
</dbReference>
<keyword evidence="10" id="KW-0732">Signal</keyword>
<dbReference type="NCBIfam" id="TIGR04056">
    <property type="entry name" value="OMP_RagA_SusC"/>
    <property type="match status" value="1"/>
</dbReference>
<feature type="signal peptide" evidence="10">
    <location>
        <begin position="1"/>
        <end position="22"/>
    </location>
</feature>
<comment type="similarity">
    <text evidence="8 9">Belongs to the TonB-dependent receptor family.</text>
</comment>
<evidence type="ECO:0000256" key="5">
    <source>
        <dbReference type="ARBA" id="ARBA00023077"/>
    </source>
</evidence>
<dbReference type="PROSITE" id="PS52016">
    <property type="entry name" value="TONB_DEPENDENT_REC_3"/>
    <property type="match status" value="1"/>
</dbReference>
<evidence type="ECO:0000256" key="9">
    <source>
        <dbReference type="RuleBase" id="RU003357"/>
    </source>
</evidence>
<organism evidence="13 14">
    <name type="scientific">Epilithonimonas zeae</name>
    <dbReference type="NCBI Taxonomy" id="1416779"/>
    <lineage>
        <taxon>Bacteria</taxon>
        <taxon>Pseudomonadati</taxon>
        <taxon>Bacteroidota</taxon>
        <taxon>Flavobacteriia</taxon>
        <taxon>Flavobacteriales</taxon>
        <taxon>Weeksellaceae</taxon>
        <taxon>Chryseobacterium group</taxon>
        <taxon>Epilithonimonas</taxon>
    </lineage>
</organism>
<evidence type="ECO:0000256" key="10">
    <source>
        <dbReference type="SAM" id="SignalP"/>
    </source>
</evidence>
<feature type="domain" description="TonB-dependent receptor-like beta-barrel" evidence="11">
    <location>
        <begin position="343"/>
        <end position="758"/>
    </location>
</feature>